<organism evidence="1 2">
    <name type="scientific">Auriscalpium vulgare</name>
    <dbReference type="NCBI Taxonomy" id="40419"/>
    <lineage>
        <taxon>Eukaryota</taxon>
        <taxon>Fungi</taxon>
        <taxon>Dikarya</taxon>
        <taxon>Basidiomycota</taxon>
        <taxon>Agaricomycotina</taxon>
        <taxon>Agaricomycetes</taxon>
        <taxon>Russulales</taxon>
        <taxon>Auriscalpiaceae</taxon>
        <taxon>Auriscalpium</taxon>
    </lineage>
</organism>
<name>A0ACB8RMW3_9AGAM</name>
<accession>A0ACB8RMW3</accession>
<keyword evidence="2" id="KW-1185">Reference proteome</keyword>
<protein>
    <submittedName>
        <fullName evidence="1">HMG-box</fullName>
    </submittedName>
</protein>
<proteinExistence type="predicted"/>
<dbReference type="EMBL" id="MU275965">
    <property type="protein sequence ID" value="KAI0044986.1"/>
    <property type="molecule type" value="Genomic_DNA"/>
</dbReference>
<gene>
    <name evidence="1" type="ORF">FA95DRAFT_1496177</name>
</gene>
<sequence length="94" mass="10816">MPGPARTPKTDDKPPRPRNAWILYRSDKIKDLPALEPGHPKRGQADVSKAISVMWNNETTDVRAEYERLAERAKEEHALKYPGYKYVPMKKADK</sequence>
<reference evidence="1" key="1">
    <citation type="submission" date="2021-02" db="EMBL/GenBank/DDBJ databases">
        <authorList>
            <consortium name="DOE Joint Genome Institute"/>
            <person name="Ahrendt S."/>
            <person name="Looney B.P."/>
            <person name="Miyauchi S."/>
            <person name="Morin E."/>
            <person name="Drula E."/>
            <person name="Courty P.E."/>
            <person name="Chicoki N."/>
            <person name="Fauchery L."/>
            <person name="Kohler A."/>
            <person name="Kuo A."/>
            <person name="Labutti K."/>
            <person name="Pangilinan J."/>
            <person name="Lipzen A."/>
            <person name="Riley R."/>
            <person name="Andreopoulos W."/>
            <person name="He G."/>
            <person name="Johnson J."/>
            <person name="Barry K.W."/>
            <person name="Grigoriev I.V."/>
            <person name="Nagy L."/>
            <person name="Hibbett D."/>
            <person name="Henrissat B."/>
            <person name="Matheny P.B."/>
            <person name="Labbe J."/>
            <person name="Martin F."/>
        </authorList>
    </citation>
    <scope>NUCLEOTIDE SEQUENCE</scope>
    <source>
        <strain evidence="1">FP105234-sp</strain>
    </source>
</reference>
<reference evidence="1" key="2">
    <citation type="journal article" date="2022" name="New Phytol.">
        <title>Evolutionary transition to the ectomycorrhizal habit in the genomes of a hyperdiverse lineage of mushroom-forming fungi.</title>
        <authorList>
            <person name="Looney B."/>
            <person name="Miyauchi S."/>
            <person name="Morin E."/>
            <person name="Drula E."/>
            <person name="Courty P.E."/>
            <person name="Kohler A."/>
            <person name="Kuo A."/>
            <person name="LaButti K."/>
            <person name="Pangilinan J."/>
            <person name="Lipzen A."/>
            <person name="Riley R."/>
            <person name="Andreopoulos W."/>
            <person name="He G."/>
            <person name="Johnson J."/>
            <person name="Nolan M."/>
            <person name="Tritt A."/>
            <person name="Barry K.W."/>
            <person name="Grigoriev I.V."/>
            <person name="Nagy L.G."/>
            <person name="Hibbett D."/>
            <person name="Henrissat B."/>
            <person name="Matheny P.B."/>
            <person name="Labbe J."/>
            <person name="Martin F.M."/>
        </authorList>
    </citation>
    <scope>NUCLEOTIDE SEQUENCE</scope>
    <source>
        <strain evidence="1">FP105234-sp</strain>
    </source>
</reference>
<comment type="caution">
    <text evidence="1">The sequence shown here is derived from an EMBL/GenBank/DDBJ whole genome shotgun (WGS) entry which is preliminary data.</text>
</comment>
<dbReference type="Proteomes" id="UP000814033">
    <property type="component" value="Unassembled WGS sequence"/>
</dbReference>
<evidence type="ECO:0000313" key="1">
    <source>
        <dbReference type="EMBL" id="KAI0044986.1"/>
    </source>
</evidence>
<evidence type="ECO:0000313" key="2">
    <source>
        <dbReference type="Proteomes" id="UP000814033"/>
    </source>
</evidence>
<feature type="non-terminal residue" evidence="1">
    <location>
        <position position="94"/>
    </location>
</feature>